<evidence type="ECO:0000313" key="2">
    <source>
        <dbReference type="Proteomes" id="UP000228380"/>
    </source>
</evidence>
<keyword evidence="2" id="KW-1185">Reference proteome</keyword>
<reference evidence="3 4" key="1">
    <citation type="submission" date="2025-04" db="UniProtKB">
        <authorList>
            <consortium name="RefSeq"/>
        </authorList>
    </citation>
    <scope>IDENTIFICATION</scope>
    <source>
        <tissue evidence="3 4">Young leaves</tissue>
    </source>
</reference>
<protein>
    <submittedName>
        <fullName evidence="3 4">Uncharacterized protein LOC103700489 isoform X1</fullName>
    </submittedName>
</protein>
<accession>A0A8B8ZE13</accession>
<evidence type="ECO:0000313" key="6">
    <source>
        <dbReference type="RefSeq" id="XP_038972351.1"/>
    </source>
</evidence>
<dbReference type="RefSeq" id="XP_038972349.1">
    <property type="nucleotide sequence ID" value="XM_039116421.1"/>
</dbReference>
<dbReference type="KEGG" id="pda:103700489"/>
<evidence type="ECO:0000313" key="3">
    <source>
        <dbReference type="RefSeq" id="XP_038972348.1"/>
    </source>
</evidence>
<gene>
    <name evidence="3 4 5 6" type="primary">LOC103700489</name>
</gene>
<organism evidence="2 6">
    <name type="scientific">Phoenix dactylifera</name>
    <name type="common">Date palm</name>
    <dbReference type="NCBI Taxonomy" id="42345"/>
    <lineage>
        <taxon>Eukaryota</taxon>
        <taxon>Viridiplantae</taxon>
        <taxon>Streptophyta</taxon>
        <taxon>Embryophyta</taxon>
        <taxon>Tracheophyta</taxon>
        <taxon>Spermatophyta</taxon>
        <taxon>Magnoliopsida</taxon>
        <taxon>Liliopsida</taxon>
        <taxon>Arecaceae</taxon>
        <taxon>Coryphoideae</taxon>
        <taxon>Phoeniceae</taxon>
        <taxon>Phoenix</taxon>
    </lineage>
</organism>
<dbReference type="RefSeq" id="XP_038972348.1">
    <property type="nucleotide sequence ID" value="XM_039116420.1"/>
</dbReference>
<dbReference type="GeneID" id="103700489"/>
<dbReference type="AlphaFoldDB" id="A0A8B8ZE13"/>
<sequence length="245" mass="26701">MCMVKFGHIMLSCMQMKMLDPCIFFPLKMHIYDRSLGSCGNDKQGGMIPKDNSPTPIPRSHECGASDGNTSSASAIEGNYDSGFVGWDVLKAQHGLKNFSKRTKMSNVSENGSKGSHLSSLNLLASLASMTTVQLLLAGPMVALEQRAAQEPLVARVMNGGLHSMLQQMGRSVSRGPTASMVTAGIIATQTLAAVAHQIGCHPHHHRGVHECTNTRRPDWHLIPLVFLLDARFLWAVELQKEEQI</sequence>
<feature type="region of interest" description="Disordered" evidence="1">
    <location>
        <begin position="43"/>
        <end position="70"/>
    </location>
</feature>
<evidence type="ECO:0000256" key="1">
    <source>
        <dbReference type="SAM" id="MobiDB-lite"/>
    </source>
</evidence>
<dbReference type="RefSeq" id="XP_038972350.1">
    <property type="nucleotide sequence ID" value="XM_039116422.1"/>
</dbReference>
<evidence type="ECO:0000313" key="5">
    <source>
        <dbReference type="RefSeq" id="XP_038972350.1"/>
    </source>
</evidence>
<name>A0A8B8ZE13_PHODC</name>
<dbReference type="RefSeq" id="XP_038972351.1">
    <property type="nucleotide sequence ID" value="XM_039116423.1"/>
</dbReference>
<dbReference type="Proteomes" id="UP000228380">
    <property type="component" value="Unplaced"/>
</dbReference>
<evidence type="ECO:0000313" key="4">
    <source>
        <dbReference type="RefSeq" id="XP_038972349.1"/>
    </source>
</evidence>
<proteinExistence type="predicted"/>